<dbReference type="InterPro" id="IPR036249">
    <property type="entry name" value="Thioredoxin-like_sf"/>
</dbReference>
<reference evidence="1 2" key="1">
    <citation type="submission" date="2016-08" db="EMBL/GenBank/DDBJ databases">
        <title>Analysis of Carbohydrate Active Enzymes in Thermogemmatispora T81 Reveals Carbohydrate Degradation Ability.</title>
        <authorList>
            <person name="Tomazini A."/>
            <person name="Lal S."/>
            <person name="Stott M."/>
            <person name="Henrissat B."/>
            <person name="Polikarpov I."/>
            <person name="Sparling R."/>
            <person name="Levin D.B."/>
        </authorList>
    </citation>
    <scope>NUCLEOTIDE SEQUENCE [LARGE SCALE GENOMIC DNA]</scope>
    <source>
        <strain evidence="1 2">T81</strain>
    </source>
</reference>
<evidence type="ECO:0000313" key="2">
    <source>
        <dbReference type="Proteomes" id="UP000248706"/>
    </source>
</evidence>
<dbReference type="Proteomes" id="UP000248706">
    <property type="component" value="Unassembled WGS sequence"/>
</dbReference>
<evidence type="ECO:0008006" key="3">
    <source>
        <dbReference type="Google" id="ProtNLM"/>
    </source>
</evidence>
<dbReference type="EMBL" id="MCIF01000002">
    <property type="protein sequence ID" value="RAQ98231.1"/>
    <property type="molecule type" value="Genomic_DNA"/>
</dbReference>
<dbReference type="CDD" id="cd02947">
    <property type="entry name" value="TRX_family"/>
    <property type="match status" value="1"/>
</dbReference>
<dbReference type="Gene3D" id="3.40.30.10">
    <property type="entry name" value="Glutaredoxin"/>
    <property type="match status" value="1"/>
</dbReference>
<name>A0A328VN33_9CHLR</name>
<keyword evidence="2" id="KW-1185">Reference proteome</keyword>
<dbReference type="AlphaFoldDB" id="A0A328VN33"/>
<gene>
    <name evidence="1" type="ORF">A4R35_22010</name>
</gene>
<organism evidence="1 2">
    <name type="scientific">Thermogemmatispora tikiterensis</name>
    <dbReference type="NCBI Taxonomy" id="1825093"/>
    <lineage>
        <taxon>Bacteria</taxon>
        <taxon>Bacillati</taxon>
        <taxon>Chloroflexota</taxon>
        <taxon>Ktedonobacteria</taxon>
        <taxon>Thermogemmatisporales</taxon>
        <taxon>Thermogemmatisporaceae</taxon>
        <taxon>Thermogemmatispora</taxon>
    </lineage>
</organism>
<accession>A0A328VN33</accession>
<evidence type="ECO:0000313" key="1">
    <source>
        <dbReference type="EMBL" id="RAQ98231.1"/>
    </source>
</evidence>
<dbReference type="SUPFAM" id="SSF52833">
    <property type="entry name" value="Thioredoxin-like"/>
    <property type="match status" value="1"/>
</dbReference>
<proteinExistence type="predicted"/>
<dbReference type="RefSeq" id="WP_112433338.1">
    <property type="nucleotide sequence ID" value="NZ_MCIF01000002.1"/>
</dbReference>
<dbReference type="OrthoDB" id="162305at2"/>
<protein>
    <recommendedName>
        <fullName evidence="3">Thioredoxin domain-containing protein</fullName>
    </recommendedName>
</protein>
<comment type="caution">
    <text evidence="1">The sequence shown here is derived from an EMBL/GenBank/DDBJ whole genome shotgun (WGS) entry which is preliminary data.</text>
</comment>
<sequence>MLNVMLWRAALLILLAALLWGFVVLGRRFVERQRRAALAAPALATGLQGGAGASNSNPPVRILLFSSAECQQCHRLQKPALRQVQAARGDLVRVIEVDAPTEPHLTARYRVLTLPTTVVLDGQGKAQAVNYGFAPAGRLLAQIDDVLAQQHIERAAPLA</sequence>